<dbReference type="AlphaFoldDB" id="A0A183DUL3"/>
<keyword evidence="2" id="KW-1185">Reference proteome</keyword>
<dbReference type="Proteomes" id="UP000271098">
    <property type="component" value="Unassembled WGS sequence"/>
</dbReference>
<proteinExistence type="predicted"/>
<gene>
    <name evidence="1" type="ORF">GPUH_LOCUS12404</name>
</gene>
<reference evidence="3" key="1">
    <citation type="submission" date="2016-06" db="UniProtKB">
        <authorList>
            <consortium name="WormBaseParasite"/>
        </authorList>
    </citation>
    <scope>IDENTIFICATION</scope>
</reference>
<dbReference type="WBParaSite" id="GPUH_0001241801-mRNA-1">
    <property type="protein sequence ID" value="GPUH_0001241801-mRNA-1"/>
    <property type="gene ID" value="GPUH_0001241801"/>
</dbReference>
<name>A0A183DUL3_9BILA</name>
<organism evidence="3">
    <name type="scientific">Gongylonema pulchrum</name>
    <dbReference type="NCBI Taxonomy" id="637853"/>
    <lineage>
        <taxon>Eukaryota</taxon>
        <taxon>Metazoa</taxon>
        <taxon>Ecdysozoa</taxon>
        <taxon>Nematoda</taxon>
        <taxon>Chromadorea</taxon>
        <taxon>Rhabditida</taxon>
        <taxon>Spirurina</taxon>
        <taxon>Spiruromorpha</taxon>
        <taxon>Spiruroidea</taxon>
        <taxon>Gongylonematidae</taxon>
        <taxon>Gongylonema</taxon>
    </lineage>
</organism>
<evidence type="ECO:0000313" key="1">
    <source>
        <dbReference type="EMBL" id="VDN20390.1"/>
    </source>
</evidence>
<dbReference type="EMBL" id="UYRT01079288">
    <property type="protein sequence ID" value="VDN20390.1"/>
    <property type="molecule type" value="Genomic_DNA"/>
</dbReference>
<evidence type="ECO:0000313" key="3">
    <source>
        <dbReference type="WBParaSite" id="GPUH_0001241801-mRNA-1"/>
    </source>
</evidence>
<dbReference type="OrthoDB" id="5773891at2759"/>
<evidence type="ECO:0000313" key="2">
    <source>
        <dbReference type="Proteomes" id="UP000271098"/>
    </source>
</evidence>
<protein>
    <submittedName>
        <fullName evidence="3">FAM86 domain-containing protein</fullName>
    </submittedName>
</protein>
<dbReference type="SUPFAM" id="SSF53335">
    <property type="entry name" value="S-adenosyl-L-methionine-dependent methyltransferases"/>
    <property type="match status" value="1"/>
</dbReference>
<reference evidence="1 2" key="2">
    <citation type="submission" date="2018-11" db="EMBL/GenBank/DDBJ databases">
        <authorList>
            <consortium name="Pathogen Informatics"/>
        </authorList>
    </citation>
    <scope>NUCLEOTIDE SEQUENCE [LARGE SCALE GENOMIC DNA]</scope>
</reference>
<dbReference type="Pfam" id="PF10294">
    <property type="entry name" value="Methyltransf_16"/>
    <property type="match status" value="1"/>
</dbReference>
<accession>A0A183DUL3</accession>
<dbReference type="InterPro" id="IPR029063">
    <property type="entry name" value="SAM-dependent_MTases_sf"/>
</dbReference>
<sequence>MEDIVPLIVVLFQLEAQDIEVCEQLYKALVDSLAGNSTYCHRIYFDDDFSRYLIVREKFEHLSQGTTGLSCWQASCDLANYLLKFNREAFCANDVLELGAGCGLVGIALAATGCPRTVTLSDGSEDVLSLIRDNISINFSQYFEILRLNLDVIYDPLSVRPLASAIKKLLVASFDMDPANTGCCILANTLRNHETMEKFLICAAKSLLRSLHKFKMFMPRGFGGDTNSAAKLAEERRRAQLETRNDAIRFLMFPLVVELGKNFSPTLKYR</sequence>
<dbReference type="CDD" id="cd02440">
    <property type="entry name" value="AdoMet_MTases"/>
    <property type="match status" value="1"/>
</dbReference>
<dbReference type="InterPro" id="IPR019410">
    <property type="entry name" value="Methyltransf_16"/>
</dbReference>
<dbReference type="Gene3D" id="3.40.50.150">
    <property type="entry name" value="Vaccinia Virus protein VP39"/>
    <property type="match status" value="1"/>
</dbReference>
<dbReference type="PANTHER" id="PTHR14614">
    <property type="entry name" value="HEPATOCELLULAR CARCINOMA-ASSOCIATED ANTIGEN"/>
    <property type="match status" value="1"/>
</dbReference>